<reference evidence="2 3" key="1">
    <citation type="submission" date="2016-10" db="EMBL/GenBank/DDBJ databases">
        <authorList>
            <person name="Varghese N."/>
            <person name="Submissions S."/>
        </authorList>
    </citation>
    <scope>NUCLEOTIDE SEQUENCE [LARGE SCALE GENOMIC DNA]</scope>
    <source>
        <strain evidence="2 3">FF3</strain>
    </source>
</reference>
<dbReference type="InterPro" id="IPR011659">
    <property type="entry name" value="WD40"/>
</dbReference>
<accession>A0A975WAK6</accession>
<proteinExistence type="inferred from homology"/>
<evidence type="ECO:0000313" key="2">
    <source>
        <dbReference type="EMBL" id="SEJ58373.1"/>
    </source>
</evidence>
<dbReference type="PANTHER" id="PTHR36842">
    <property type="entry name" value="PROTEIN TOLB HOMOLOG"/>
    <property type="match status" value="1"/>
</dbReference>
<keyword evidence="3" id="KW-1185">Reference proteome</keyword>
<dbReference type="InterPro" id="IPR011042">
    <property type="entry name" value="6-blade_b-propeller_TolB-like"/>
</dbReference>
<name>A0A975WAK6_9RHOB</name>
<dbReference type="GeneID" id="80818651"/>
<dbReference type="RefSeq" id="WP_074836759.1">
    <property type="nucleotide sequence ID" value="NZ_CATLQZ010000003.1"/>
</dbReference>
<dbReference type="EMBL" id="FNYY01000007">
    <property type="protein sequence ID" value="SEJ58373.1"/>
    <property type="molecule type" value="Genomic_DNA"/>
</dbReference>
<gene>
    <name evidence="2" type="ORF">SAMN04487940_107172</name>
</gene>
<dbReference type="Pfam" id="PF07676">
    <property type="entry name" value="PD40"/>
    <property type="match status" value="3"/>
</dbReference>
<evidence type="ECO:0000313" key="3">
    <source>
        <dbReference type="Proteomes" id="UP000182932"/>
    </source>
</evidence>
<dbReference type="Proteomes" id="UP000182932">
    <property type="component" value="Unassembled WGS sequence"/>
</dbReference>
<sequence length="294" mass="31877">MRASLEIIDVASGETRVVLQSDRHIEAPNWTPDGSALLVNAEGALYQVDLAEPALVPVDTGWHQTLNNDHGLSPDGRLLAFCDKTDTAASCIYTLPRDGGPPRRITPLLPSWFHGFSPDGTRLTYACVRAGQFAIATCALDGSDERLLITSPHHYDGPDYTPDGGWIWFNSDRGGGMHLWRIRADGRDPEQMTFGASVDWFAHPSPDGRAVCYLAYAPGTEGHPAGCEVELRLMPVAGGTPRTLLAFHGGQGSLNVPSWAPDGGRFAFVRYARHETGARAPTASGTARRPHRRK</sequence>
<organism evidence="2 3">
    <name type="scientific">Marinovum algicola</name>
    <dbReference type="NCBI Taxonomy" id="42444"/>
    <lineage>
        <taxon>Bacteria</taxon>
        <taxon>Pseudomonadati</taxon>
        <taxon>Pseudomonadota</taxon>
        <taxon>Alphaproteobacteria</taxon>
        <taxon>Rhodobacterales</taxon>
        <taxon>Roseobacteraceae</taxon>
        <taxon>Marinovum</taxon>
    </lineage>
</organism>
<protein>
    <submittedName>
        <fullName evidence="2">WD40-like Beta Propeller Repeat</fullName>
    </submittedName>
</protein>
<dbReference type="PANTHER" id="PTHR36842:SF1">
    <property type="entry name" value="PROTEIN TOLB"/>
    <property type="match status" value="1"/>
</dbReference>
<dbReference type="Gene3D" id="2.120.10.30">
    <property type="entry name" value="TolB, C-terminal domain"/>
    <property type="match status" value="1"/>
</dbReference>
<comment type="caution">
    <text evidence="2">The sequence shown here is derived from an EMBL/GenBank/DDBJ whole genome shotgun (WGS) entry which is preliminary data.</text>
</comment>
<comment type="similarity">
    <text evidence="1">Belongs to the TolB family.</text>
</comment>
<evidence type="ECO:0000256" key="1">
    <source>
        <dbReference type="ARBA" id="ARBA00009820"/>
    </source>
</evidence>
<dbReference type="SUPFAM" id="SSF82171">
    <property type="entry name" value="DPP6 N-terminal domain-like"/>
    <property type="match status" value="1"/>
</dbReference>
<dbReference type="AlphaFoldDB" id="A0A975WAK6"/>